<accession>G7Y620</accession>
<dbReference type="AlphaFoldDB" id="G7Y620"/>
<evidence type="ECO:0000313" key="4">
    <source>
        <dbReference type="Proteomes" id="UP000008909"/>
    </source>
</evidence>
<feature type="domain" description="C2H2-type" evidence="2">
    <location>
        <begin position="142"/>
        <end position="169"/>
    </location>
</feature>
<reference evidence="3" key="1">
    <citation type="journal article" date="2011" name="Genome Biol.">
        <title>The draft genome of the carcinogenic human liver fluke Clonorchis sinensis.</title>
        <authorList>
            <person name="Wang X."/>
            <person name="Chen W."/>
            <person name="Huang Y."/>
            <person name="Sun J."/>
            <person name="Men J."/>
            <person name="Liu H."/>
            <person name="Luo F."/>
            <person name="Guo L."/>
            <person name="Lv X."/>
            <person name="Deng C."/>
            <person name="Zhou C."/>
            <person name="Fan Y."/>
            <person name="Li X."/>
            <person name="Huang L."/>
            <person name="Hu Y."/>
            <person name="Liang C."/>
            <person name="Hu X."/>
            <person name="Xu J."/>
            <person name="Yu X."/>
        </authorList>
    </citation>
    <scope>NUCLEOTIDE SEQUENCE [LARGE SCALE GENOMIC DNA]</scope>
    <source>
        <strain evidence="3">Henan</strain>
    </source>
</reference>
<evidence type="ECO:0000259" key="2">
    <source>
        <dbReference type="PROSITE" id="PS50157"/>
    </source>
</evidence>
<evidence type="ECO:0000313" key="3">
    <source>
        <dbReference type="EMBL" id="GAA48406.1"/>
    </source>
</evidence>
<keyword evidence="1" id="KW-0862">Zinc</keyword>
<proteinExistence type="predicted"/>
<dbReference type="Proteomes" id="UP000008909">
    <property type="component" value="Unassembled WGS sequence"/>
</dbReference>
<gene>
    <name evidence="3" type="ORF">CLF_101568</name>
</gene>
<dbReference type="PROSITE" id="PS00028">
    <property type="entry name" value="ZINC_FINGER_C2H2_1"/>
    <property type="match status" value="1"/>
</dbReference>
<name>G7Y620_CLOSI</name>
<evidence type="ECO:0000256" key="1">
    <source>
        <dbReference type="PROSITE-ProRule" id="PRU00042"/>
    </source>
</evidence>
<keyword evidence="1" id="KW-0863">Zinc-finger</keyword>
<dbReference type="PROSITE" id="PS50157">
    <property type="entry name" value="ZINC_FINGER_C2H2_2"/>
    <property type="match status" value="1"/>
</dbReference>
<keyword evidence="4" id="KW-1185">Reference proteome</keyword>
<keyword evidence="1" id="KW-0479">Metal-binding</keyword>
<reference key="2">
    <citation type="submission" date="2011-10" db="EMBL/GenBank/DDBJ databases">
        <title>The genome and transcriptome sequence of Clonorchis sinensis provide insights into the carcinogenic liver fluke.</title>
        <authorList>
            <person name="Wang X."/>
            <person name="Huang Y."/>
            <person name="Chen W."/>
            <person name="Liu H."/>
            <person name="Guo L."/>
            <person name="Chen Y."/>
            <person name="Luo F."/>
            <person name="Zhou W."/>
            <person name="Sun J."/>
            <person name="Mao Q."/>
            <person name="Liang P."/>
            <person name="Zhou C."/>
            <person name="Tian Y."/>
            <person name="Men J."/>
            <person name="Lv X."/>
            <person name="Huang L."/>
            <person name="Zhou J."/>
            <person name="Hu Y."/>
            <person name="Li R."/>
            <person name="Zhang F."/>
            <person name="Lei H."/>
            <person name="Li X."/>
            <person name="Hu X."/>
            <person name="Liang C."/>
            <person name="Xu J."/>
            <person name="Wu Z."/>
            <person name="Yu X."/>
        </authorList>
    </citation>
    <scope>NUCLEOTIDE SEQUENCE</scope>
    <source>
        <strain>Henan</strain>
    </source>
</reference>
<dbReference type="InterPro" id="IPR013087">
    <property type="entry name" value="Znf_C2H2_type"/>
</dbReference>
<organism evidence="3 4">
    <name type="scientific">Clonorchis sinensis</name>
    <name type="common">Chinese liver fluke</name>
    <dbReference type="NCBI Taxonomy" id="79923"/>
    <lineage>
        <taxon>Eukaryota</taxon>
        <taxon>Metazoa</taxon>
        <taxon>Spiralia</taxon>
        <taxon>Lophotrochozoa</taxon>
        <taxon>Platyhelminthes</taxon>
        <taxon>Trematoda</taxon>
        <taxon>Digenea</taxon>
        <taxon>Opisthorchiida</taxon>
        <taxon>Opisthorchiata</taxon>
        <taxon>Opisthorchiidae</taxon>
        <taxon>Clonorchis</taxon>
    </lineage>
</organism>
<dbReference type="EMBL" id="DF142887">
    <property type="protein sequence ID" value="GAA48406.1"/>
    <property type="molecule type" value="Genomic_DNA"/>
</dbReference>
<sequence length="411" mass="45977">MASRGALLDASGCVEISSDFAIDTYVSTKETIYSYYKVIRNIFTISTTEIAATVYSYPSLTLLQRPSRPTLVDWHYRRITNPILPFDIRDCRNYASLKVPYREPHHTRFGFNVLVTFDNLQYESSCAIAPVPTSTQEKLVGLTCKECGRCCKSKAVSVAHHRVHDNESIGRRQLVHRMPVNRRQIRRANYAAIRTLYHERWKDAASAVLDGSIQRIYAKCRVLRNVVDDSAFGKIDLNLPIPVLGACVNTKEELVAVCGDSLHNLGLRELVASPLSNRFDGLYSQKECFPGYLSAVSSSDATCSGRELQTLRIVMGARRPADVETVVNRRVWITVFEELRATTSTSLIKPDLIAVRERRATAINVSIVSDGCGVTVCNEKKQKYGADEYSLDVISALRATVCDVNLLAQNR</sequence>
<protein>
    <recommendedName>
        <fullName evidence="2">C2H2-type domain-containing protein</fullName>
    </recommendedName>
</protein>
<dbReference type="GO" id="GO:0008270">
    <property type="term" value="F:zinc ion binding"/>
    <property type="evidence" value="ECO:0007669"/>
    <property type="project" value="UniProtKB-KW"/>
</dbReference>